<proteinExistence type="predicted"/>
<reference evidence="1 2" key="1">
    <citation type="journal article" date="2021" name="Plant Biotechnol. J.">
        <title>Multi-omics assisted identification of the key and species-specific regulatory components of drought-tolerant mechanisms in Gossypium stocksii.</title>
        <authorList>
            <person name="Yu D."/>
            <person name="Ke L."/>
            <person name="Zhang D."/>
            <person name="Wu Y."/>
            <person name="Sun Y."/>
            <person name="Mei J."/>
            <person name="Sun J."/>
            <person name="Sun Y."/>
        </authorList>
    </citation>
    <scope>NUCLEOTIDE SEQUENCE [LARGE SCALE GENOMIC DNA]</scope>
    <source>
        <strain evidence="2">cv. E1</strain>
        <tissue evidence="1">Leaf</tissue>
    </source>
</reference>
<dbReference type="Proteomes" id="UP000828251">
    <property type="component" value="Unassembled WGS sequence"/>
</dbReference>
<comment type="caution">
    <text evidence="1">The sequence shown here is derived from an EMBL/GenBank/DDBJ whole genome shotgun (WGS) entry which is preliminary data.</text>
</comment>
<accession>A0A9D3WE74</accession>
<dbReference type="EMBL" id="JAIQCV010000002">
    <property type="protein sequence ID" value="KAH1121320.1"/>
    <property type="molecule type" value="Genomic_DNA"/>
</dbReference>
<evidence type="ECO:0000313" key="2">
    <source>
        <dbReference type="Proteomes" id="UP000828251"/>
    </source>
</evidence>
<dbReference type="AlphaFoldDB" id="A0A9D3WE74"/>
<name>A0A9D3WE74_9ROSI</name>
<gene>
    <name evidence="1" type="ORF">J1N35_004480</name>
</gene>
<organism evidence="1 2">
    <name type="scientific">Gossypium stocksii</name>
    <dbReference type="NCBI Taxonomy" id="47602"/>
    <lineage>
        <taxon>Eukaryota</taxon>
        <taxon>Viridiplantae</taxon>
        <taxon>Streptophyta</taxon>
        <taxon>Embryophyta</taxon>
        <taxon>Tracheophyta</taxon>
        <taxon>Spermatophyta</taxon>
        <taxon>Magnoliopsida</taxon>
        <taxon>eudicotyledons</taxon>
        <taxon>Gunneridae</taxon>
        <taxon>Pentapetalae</taxon>
        <taxon>rosids</taxon>
        <taxon>malvids</taxon>
        <taxon>Malvales</taxon>
        <taxon>Malvaceae</taxon>
        <taxon>Malvoideae</taxon>
        <taxon>Gossypium</taxon>
    </lineage>
</organism>
<evidence type="ECO:0000313" key="1">
    <source>
        <dbReference type="EMBL" id="KAH1121320.1"/>
    </source>
</evidence>
<protein>
    <submittedName>
        <fullName evidence="1">Uncharacterized protein</fullName>
    </submittedName>
</protein>
<keyword evidence="2" id="KW-1185">Reference proteome</keyword>
<sequence>MGVFRYQTTRGGKLMEQRASRRRDAGRWLNVPGVYAHGHAFGRMQGSRSCAMWRDKVQEPHDHVQSANAMEIRGHDCVGDCVSHIGKLHACVVDCVYLGSFEF</sequence>